<feature type="transmembrane region" description="Helical" evidence="5">
    <location>
        <begin position="103"/>
        <end position="130"/>
    </location>
</feature>
<evidence type="ECO:0000256" key="3">
    <source>
        <dbReference type="ARBA" id="ARBA00022737"/>
    </source>
</evidence>
<dbReference type="GO" id="GO:0016746">
    <property type="term" value="F:acyltransferase activity"/>
    <property type="evidence" value="ECO:0007669"/>
    <property type="project" value="UniProtKB-KW"/>
</dbReference>
<keyword evidence="2" id="KW-0808">Transferase</keyword>
<dbReference type="InterPro" id="IPR011004">
    <property type="entry name" value="Trimer_LpxA-like_sf"/>
</dbReference>
<organism evidence="6 7">
    <name type="scientific">Candidatus Ghiorseimicrobium undicola</name>
    <dbReference type="NCBI Taxonomy" id="1974746"/>
    <lineage>
        <taxon>Bacteria</taxon>
        <taxon>Pseudomonadati</taxon>
        <taxon>Candidatus Omnitrophota</taxon>
        <taxon>Candidatus Ghiorseimicrobium</taxon>
    </lineage>
</organism>
<dbReference type="Gene3D" id="2.160.10.10">
    <property type="entry name" value="Hexapeptide repeat proteins"/>
    <property type="match status" value="1"/>
</dbReference>
<dbReference type="PROSITE" id="PS00101">
    <property type="entry name" value="HEXAPEP_TRANSFERASES"/>
    <property type="match status" value="1"/>
</dbReference>
<evidence type="ECO:0008006" key="8">
    <source>
        <dbReference type="Google" id="ProtNLM"/>
    </source>
</evidence>
<evidence type="ECO:0000256" key="4">
    <source>
        <dbReference type="ARBA" id="ARBA00023315"/>
    </source>
</evidence>
<evidence type="ECO:0000256" key="1">
    <source>
        <dbReference type="ARBA" id="ARBA00007274"/>
    </source>
</evidence>
<feature type="transmembrane region" description="Helical" evidence="5">
    <location>
        <begin position="50"/>
        <end position="83"/>
    </location>
</feature>
<dbReference type="InterPro" id="IPR050179">
    <property type="entry name" value="Trans_hexapeptide_repeat"/>
</dbReference>
<accession>A0A2H0LY34</accession>
<evidence type="ECO:0000313" key="6">
    <source>
        <dbReference type="EMBL" id="PIQ89287.1"/>
    </source>
</evidence>
<reference evidence="6 7" key="1">
    <citation type="submission" date="2017-09" db="EMBL/GenBank/DDBJ databases">
        <title>Depth-based differentiation of microbial function through sediment-hosted aquifers and enrichment of novel symbionts in the deep terrestrial subsurface.</title>
        <authorList>
            <person name="Probst A.J."/>
            <person name="Ladd B."/>
            <person name="Jarett J.K."/>
            <person name="Geller-Mcgrath D.E."/>
            <person name="Sieber C.M."/>
            <person name="Emerson J.B."/>
            <person name="Anantharaman K."/>
            <person name="Thomas B.C."/>
            <person name="Malmstrom R."/>
            <person name="Stieglmeier M."/>
            <person name="Klingl A."/>
            <person name="Woyke T."/>
            <person name="Ryan C.M."/>
            <person name="Banfield J.F."/>
        </authorList>
    </citation>
    <scope>NUCLEOTIDE SEQUENCE [LARGE SCALE GENOMIC DNA]</scope>
    <source>
        <strain evidence="6">CG11_big_fil_rev_8_21_14_0_20_42_13</strain>
    </source>
</reference>
<evidence type="ECO:0000256" key="5">
    <source>
        <dbReference type="SAM" id="Phobius"/>
    </source>
</evidence>
<dbReference type="InterPro" id="IPR018357">
    <property type="entry name" value="Hexapep_transf_CS"/>
</dbReference>
<keyword evidence="5" id="KW-1133">Transmembrane helix</keyword>
<dbReference type="Proteomes" id="UP000229641">
    <property type="component" value="Unassembled WGS sequence"/>
</dbReference>
<comment type="caution">
    <text evidence="6">The sequence shown here is derived from an EMBL/GenBank/DDBJ whole genome shotgun (WGS) entry which is preliminary data.</text>
</comment>
<dbReference type="PANTHER" id="PTHR43300:SF11">
    <property type="entry name" value="ACETYLTRANSFERASE RV3034C-RELATED"/>
    <property type="match status" value="1"/>
</dbReference>
<feature type="transmembrane region" description="Helical" evidence="5">
    <location>
        <begin position="20"/>
        <end position="43"/>
    </location>
</feature>
<gene>
    <name evidence="6" type="ORF">COV72_03860</name>
</gene>
<evidence type="ECO:0000313" key="7">
    <source>
        <dbReference type="Proteomes" id="UP000229641"/>
    </source>
</evidence>
<dbReference type="AlphaFoldDB" id="A0A2H0LY34"/>
<dbReference type="InterPro" id="IPR001451">
    <property type="entry name" value="Hexapep"/>
</dbReference>
<protein>
    <recommendedName>
        <fullName evidence="8">Transferase</fullName>
    </recommendedName>
</protein>
<evidence type="ECO:0000256" key="2">
    <source>
        <dbReference type="ARBA" id="ARBA00022679"/>
    </source>
</evidence>
<keyword evidence="5" id="KW-0472">Membrane</keyword>
<dbReference type="Pfam" id="PF14602">
    <property type="entry name" value="Hexapep_2"/>
    <property type="match status" value="1"/>
</dbReference>
<comment type="similarity">
    <text evidence="1">Belongs to the transferase hexapeptide repeat family.</text>
</comment>
<keyword evidence="5" id="KW-0812">Transmembrane</keyword>
<name>A0A2H0LY34_9BACT</name>
<keyword evidence="4" id="KW-0012">Acyltransferase</keyword>
<sequence length="239" mass="26420">MGFKSLRAAVFQLLFTLGMYFLAILIMALAIYPGISICFYVWFKSVNYALFLRVFFLSLSLTSAYFIYGITLISLIGIIRILFRLNLKEGEYRVATLGMARWAFVNALYLLVSITFMDFVLLTPLASFFFRLMGAKVGRNVQINSKICADLSLLEIGDEAVIGGHATVICHSFERGRLILKKVKIGKRAIIGLNSAVLAGAEIGEGALIAAGTVVGKNIKVAPHSVYPVRENHSQSERH</sequence>
<keyword evidence="3" id="KW-0677">Repeat</keyword>
<dbReference type="PANTHER" id="PTHR43300">
    <property type="entry name" value="ACETYLTRANSFERASE"/>
    <property type="match status" value="1"/>
</dbReference>
<dbReference type="SUPFAM" id="SSF51161">
    <property type="entry name" value="Trimeric LpxA-like enzymes"/>
    <property type="match status" value="1"/>
</dbReference>
<dbReference type="EMBL" id="PCWA01000054">
    <property type="protein sequence ID" value="PIQ89287.1"/>
    <property type="molecule type" value="Genomic_DNA"/>
</dbReference>
<proteinExistence type="inferred from homology"/>